<proteinExistence type="predicted"/>
<dbReference type="SUPFAM" id="SSF49265">
    <property type="entry name" value="Fibronectin type III"/>
    <property type="match status" value="13"/>
</dbReference>
<accession>A0ABS7DBA3</accession>
<name>A0ABS7DBA3_9BACL</name>
<keyword evidence="1" id="KW-0677">Repeat</keyword>
<feature type="domain" description="Fibronectin type-III" evidence="3">
    <location>
        <begin position="2286"/>
        <end position="2379"/>
    </location>
</feature>
<feature type="domain" description="Fibronectin type-III" evidence="3">
    <location>
        <begin position="1992"/>
        <end position="2086"/>
    </location>
</feature>
<gene>
    <name evidence="5" type="ORF">K0T92_17025</name>
</gene>
<dbReference type="SMART" id="SM00060">
    <property type="entry name" value="FN3"/>
    <property type="match status" value="24"/>
</dbReference>
<dbReference type="CDD" id="cd00063">
    <property type="entry name" value="FN3"/>
    <property type="match status" value="10"/>
</dbReference>
<protein>
    <submittedName>
        <fullName evidence="5">S-layer homology domain-containing protein</fullName>
    </submittedName>
</protein>
<keyword evidence="6" id="KW-1185">Reference proteome</keyword>
<dbReference type="PROSITE" id="PS50853">
    <property type="entry name" value="FN3"/>
    <property type="match status" value="11"/>
</dbReference>
<feature type="domain" description="SLH" evidence="4">
    <location>
        <begin position="2721"/>
        <end position="2781"/>
    </location>
</feature>
<sequence>MKEMHVGDRPRFRFGLKMYISLVGLTILSLISTGVSTAAPYSRTEVMDGQNNFTAAEYFDTSNTNVHFAHLSWDSTYIYFGFSGIDIGSNDATKWLMMYIGGAGGTTTGQTYLSQQPQLPFSAKYHFKWKAGGDYHRSVSTNSGSTWSQASWSAAWAADSTTMNHNGTFIEYKIKRSDLGNPLTLQLLMFMLDEQSGSEWTWASVPSNSITANMYDPDFTTFYEFDLSSSSSSRKQVVDYTFAASAVNATTSNFTFKASAGATNVKIQQSTNGGSTWTDSTTASALSASSTSATVTGLTPNTSYKFRLAVTGGANAGGSAIVNVTTISPVPVNNFTSAAVTGDSASFTWGAATGATSLAIEKSTNGGTTWTAASTSSVLNPGDTSATVTGLNPTTSYTFRLVVTGGDRAGNSNTAAVTTTTPVSSFASTGKTSTTVDVGWSVVSGASSLAIEKSSDGGVVWSAATTSGALGGSSTSATVTGLSANTSYTFRLVVTGGANAGNSNTVAVTTLTVPVSNFASTGKTSTSADFGWSAVSGASSLAIEKSSDGGVVWSAATTSGALGGSSTSATVTGLSANTSYTFRLVVTGGANAGNSNTVAVTTLSVPVSDFASMGKTSTSVDFGWSAVSGASSLAIEKSSDGGVVWSAATTSGALGGSSTSATVTGLSANTSYTFRLVVTSGANAGNSNTVAVTTLSVPVSDFASTGKTSTTADFGWSVVSGASSLAIEKSTDGGTTWGAATTSGALSGSSTSATVTGLSANTSYMFRLIVTGGANAGNSNTVAVTTLSVPVSDFASTGKTSTTADFGWSVVSGASSLAIEQSTDGGTTWSAATTSGALGGSDTGSTVTGLSANTSYTFRLVVVGGANAGNSNAVAVTTLSVPVSDFATTGKTSTTADFGWSAVSGASSLVIEQSTDGGITWGAATTSGALAGSSTSATVTGLSANINYSFRLVVTGGANAGNSNAVAVTTLPVPVSDFASTGKTSTTADFDWSAVSGASSLAIEQSTDGGTTWSAATTSGALGGSDTSATVTGLSANTSYSFRLVVTGGANAGNSNAVALTTLSVPVSDFSSMGKTSATADFGWSVVSGATSLAIEQSTDGGTTWGAATTSGALGGSDTSATVTGLSANTSYTFRLVVIGGANAGNSNAVAVTTLSVPVSDFATTGKTSATADFGWSVVSGATSLAIEQSTDGGTTWGAATTSGVLGGSDTSATVTGLSANTSYTFRLVVTGGANAGDSNAVAVTTLSVPVSDFATTGKTSTTADFGWSAVSGASSLAIEQSSDGGTTWSAATTSGALVDSSTSATVTGLSANTNYTFRLVVTGGGNAGNSNTVAVTTLSVPVSDFSSMGKTSATADFGWSAVSGASSLAIEQSTDGGTTWGAATTSGVLGGSDTSATVTGLNANTSYTFRLVVTGGANAGNSNAVAVTTLSVPVSDFATTGKTSATADFGWSVVSGATSLAIEQSTDGGTTWGAATTSGALGGSDTSATVTGLSANTSYTFRLVVIGGANAGNSNAVAVTTLSVPVSDFATTGKTSTTADFGWSAVSGASLLAIEQSTDGGTTWSAATTSGALAGSSTSATVTGLNANTSYTFRLVVTGGGNAGNSNTVAVTTLSVPVSDFSSMGKTSATADFGWSVVSGATSLAIEQSTDGGTTWGAATTSGALAGSSTSATVTGLSANTNYTFRLVVTGGANAGNSNTVAVTTLSVPVSDFASTGKTSTTADFGWSAVSGATSLAIEQSTDGGTTWSAATTSGALGGSDTSATVTGLSANTSYSFRLVVTGGANAGNSNAVAVTTLSVPVSDFATAGKTSATADFGWSAVSGASLLAIEQSTDGGTTWSAATTSGVLGGSDTSATVTGLSANTSYSFRLVITGGANAGNSNAVAVTTLSVPVSDFATTGKTSTTADFGWSAVSGATSLAIEQSTDGGTTWSTSTTSGALGGSDTSATVTGLSANTSYMFRITATGGANAGISNTVSVTTPTIPIPGPVAISDFTSTGQTPTTASFSWSAASGATALAIEQSTDGGATWSAAASASPITASDTTTTITGLSANTSYMFRITATGGANAGISNTVSVTTPTTPIPGPVAISDFTSTGQTPTTASFSWSAASGATALAIELSTDGGATWSAAASASPITASDTTTTITGLSANTSYMFRIIATGGANAGISNTVSVTTPTIPIPGPVAISDFTSTGQTPTTASFSWSAASGATALAIEQSTDGGTTWSAAAPASPITASDTTTTVTGLSANTSYMFRITATGGANAGISNMVSVTTSMTPIPGSVAISDFTSTGQTPTTASFSWSAASGATALAIEQSTDGGATWSASAPASPITASDTTTTVTGLSANTSYMFRIIATGGANAGISNTVSVTTPTIPIPGPVAISDFTSTGKTAATASFNWSIASGAASAGIELSLDGGVTWSAAATASPISASDTSATATGLNASTSYLFRLVIAGGANAGASNIVTVTTASGTNGNPGGGGPIGPVVIAPFPGPIPENDCSVVADSNNILVKGCLNKELDIVKATVDDTSLNNKLNSILHNMGSKDELFFKMEQTAGQYQISLPLSSIKNMQEHGIDLVFTFNDRVYRVPSELLNLDASGQASLPSDSSIVFTSRMLNGEEKSRLIRLAQQQGLEILADFSAFTIAVNTGSNASSIPVDFVDFGKSAIELTVPINNANKVTGVVYLPNGKLAFAPYLQTGKESGQLMMFAGGIYGLAKYEKTFDDIRNRWSQQDIEVLASKLIVQGKTANLFDPQAPITRAEFATLLVRLTGVKLAEGNVPLFSDVSANAWYASYVEAAFDLGIVTGYEDGTFQPNKSITREEMAAMISRLMVQMKVSGPDEDPAAAEDVLAQFADREKISGYAGQAVTKLVSEGIMKGDSNGSFQPQHQTTREQAAAVVRRFLQYVKYIN</sequence>
<evidence type="ECO:0000256" key="1">
    <source>
        <dbReference type="ARBA" id="ARBA00022737"/>
    </source>
</evidence>
<dbReference type="PROSITE" id="PS51272">
    <property type="entry name" value="SLH"/>
    <property type="match status" value="3"/>
</dbReference>
<dbReference type="InterPro" id="IPR050991">
    <property type="entry name" value="ECM_Regulatory_Proteins"/>
</dbReference>
<dbReference type="PANTHER" id="PTHR46708:SF2">
    <property type="entry name" value="FIBRONECTIN TYPE-III DOMAIN-CONTAINING PROTEIN"/>
    <property type="match status" value="1"/>
</dbReference>
<dbReference type="PANTHER" id="PTHR46708">
    <property type="entry name" value="TENASCIN"/>
    <property type="match status" value="1"/>
</dbReference>
<dbReference type="Proteomes" id="UP000812277">
    <property type="component" value="Unassembled WGS sequence"/>
</dbReference>
<comment type="caution">
    <text evidence="5">The sequence shown here is derived from an EMBL/GenBank/DDBJ whole genome shotgun (WGS) entry which is preliminary data.</text>
</comment>
<evidence type="ECO:0000256" key="2">
    <source>
        <dbReference type="SAM" id="MobiDB-lite"/>
    </source>
</evidence>
<feature type="domain" description="SLH" evidence="4">
    <location>
        <begin position="2854"/>
        <end position="2914"/>
    </location>
</feature>
<dbReference type="RefSeq" id="WP_219873675.1">
    <property type="nucleotide sequence ID" value="NZ_JAHZIJ010000013.1"/>
</dbReference>
<feature type="domain" description="Fibronectin type-III" evidence="3">
    <location>
        <begin position="1710"/>
        <end position="1804"/>
    </location>
</feature>
<reference evidence="5 6" key="1">
    <citation type="submission" date="2021-07" db="EMBL/GenBank/DDBJ databases">
        <title>Paenibacillus radiodurans sp. nov., isolated from the southeastern edge of Tengger Desert.</title>
        <authorList>
            <person name="Zhang G."/>
        </authorList>
    </citation>
    <scope>NUCLEOTIDE SEQUENCE [LARGE SCALE GENOMIC DNA]</scope>
    <source>
        <strain evidence="5 6">DT7-4</strain>
    </source>
</reference>
<feature type="domain" description="Fibronectin type-III" evidence="3">
    <location>
        <begin position="1894"/>
        <end position="1987"/>
    </location>
</feature>
<dbReference type="InterPro" id="IPR003961">
    <property type="entry name" value="FN3_dom"/>
</dbReference>
<feature type="domain" description="Fibronectin type-III" evidence="3">
    <location>
        <begin position="514"/>
        <end position="608"/>
    </location>
</feature>
<feature type="domain" description="SLH" evidence="4">
    <location>
        <begin position="2782"/>
        <end position="2845"/>
    </location>
</feature>
<dbReference type="EMBL" id="JAHZIJ010000013">
    <property type="protein sequence ID" value="MBW7476438.1"/>
    <property type="molecule type" value="Genomic_DNA"/>
</dbReference>
<dbReference type="Pfam" id="PF00395">
    <property type="entry name" value="SLH"/>
    <property type="match status" value="3"/>
</dbReference>
<feature type="domain" description="Fibronectin type-III" evidence="3">
    <location>
        <begin position="2188"/>
        <end position="2282"/>
    </location>
</feature>
<evidence type="ECO:0000259" key="3">
    <source>
        <dbReference type="PROSITE" id="PS50853"/>
    </source>
</evidence>
<dbReference type="InterPro" id="IPR036116">
    <property type="entry name" value="FN3_sf"/>
</dbReference>
<feature type="domain" description="Fibronectin type-III" evidence="3">
    <location>
        <begin position="331"/>
        <end position="424"/>
    </location>
</feature>
<dbReference type="Gene3D" id="2.60.40.10">
    <property type="entry name" value="Immunoglobulins"/>
    <property type="match status" value="23"/>
</dbReference>
<feature type="domain" description="Fibronectin type-III" evidence="3">
    <location>
        <begin position="2090"/>
        <end position="2183"/>
    </location>
</feature>
<dbReference type="InterPro" id="IPR013783">
    <property type="entry name" value="Ig-like_fold"/>
</dbReference>
<organism evidence="5 6">
    <name type="scientific">Paenibacillus oenotherae</name>
    <dbReference type="NCBI Taxonomy" id="1435645"/>
    <lineage>
        <taxon>Bacteria</taxon>
        <taxon>Bacillati</taxon>
        <taxon>Bacillota</taxon>
        <taxon>Bacilli</taxon>
        <taxon>Bacillales</taxon>
        <taxon>Paenibacillaceae</taxon>
        <taxon>Paenibacillus</taxon>
    </lineage>
</organism>
<feature type="domain" description="Fibronectin type-III" evidence="3">
    <location>
        <begin position="1250"/>
        <end position="1344"/>
    </location>
</feature>
<dbReference type="InterPro" id="IPR001119">
    <property type="entry name" value="SLH_dom"/>
</dbReference>
<evidence type="ECO:0000313" key="6">
    <source>
        <dbReference type="Proteomes" id="UP000812277"/>
    </source>
</evidence>
<feature type="domain" description="Fibronectin type-III" evidence="3">
    <location>
        <begin position="1526"/>
        <end position="1620"/>
    </location>
</feature>
<evidence type="ECO:0000313" key="5">
    <source>
        <dbReference type="EMBL" id="MBW7476438.1"/>
    </source>
</evidence>
<feature type="domain" description="Fibronectin type-III" evidence="3">
    <location>
        <begin position="974"/>
        <end position="1068"/>
    </location>
</feature>
<feature type="region of interest" description="Disordered" evidence="2">
    <location>
        <begin position="1926"/>
        <end position="1946"/>
    </location>
</feature>
<evidence type="ECO:0000259" key="4">
    <source>
        <dbReference type="PROSITE" id="PS51272"/>
    </source>
</evidence>